<evidence type="ECO:0000256" key="3">
    <source>
        <dbReference type="ARBA" id="ARBA00022475"/>
    </source>
</evidence>
<dbReference type="InterPro" id="IPR013013">
    <property type="entry name" value="PTS_EIIC_1"/>
</dbReference>
<evidence type="ECO:0000313" key="15">
    <source>
        <dbReference type="EMBL" id="AIU71885.1"/>
    </source>
</evidence>
<dbReference type="CDD" id="cd00212">
    <property type="entry name" value="PTS_IIB_glc"/>
    <property type="match status" value="1"/>
</dbReference>
<dbReference type="GO" id="GO:0090563">
    <property type="term" value="F:protein-phosphocysteine-sugar phosphotransferase activity"/>
    <property type="evidence" value="ECO:0007669"/>
    <property type="project" value="TreeGrafter"/>
</dbReference>
<dbReference type="PATRIC" id="fig|1453496.5.peg.1081"/>
<dbReference type="PANTHER" id="PTHR30009:SF20">
    <property type="entry name" value="PTS SYSTEM GLUCOSE-SPECIFIC EIICB COMPONENT-RELATED"/>
    <property type="match status" value="1"/>
</dbReference>
<feature type="active site" description="Phosphocysteine intermediate; for EIIB activity" evidence="11">
    <location>
        <position position="469"/>
    </location>
</feature>
<evidence type="ECO:0000256" key="8">
    <source>
        <dbReference type="ARBA" id="ARBA00022777"/>
    </source>
</evidence>
<dbReference type="GO" id="GO:0005886">
    <property type="term" value="C:plasma membrane"/>
    <property type="evidence" value="ECO:0007669"/>
    <property type="project" value="UniProtKB-SubCell"/>
</dbReference>
<proteinExistence type="predicted"/>
<feature type="transmembrane region" description="Helical" evidence="12">
    <location>
        <begin position="315"/>
        <end position="333"/>
    </location>
</feature>
<dbReference type="eggNOG" id="COG1264">
    <property type="taxonomic scope" value="Bacteria"/>
</dbReference>
<dbReference type="NCBIfam" id="NF007509">
    <property type="entry name" value="PRK10110.1"/>
    <property type="match status" value="1"/>
</dbReference>
<feature type="transmembrane region" description="Helical" evidence="12">
    <location>
        <begin position="96"/>
        <end position="117"/>
    </location>
</feature>
<evidence type="ECO:0000256" key="5">
    <source>
        <dbReference type="ARBA" id="ARBA00022679"/>
    </source>
</evidence>
<feature type="transmembrane region" description="Helical" evidence="12">
    <location>
        <begin position="137"/>
        <end position="159"/>
    </location>
</feature>
<dbReference type="GO" id="GO:0009401">
    <property type="term" value="P:phosphoenolpyruvate-dependent sugar phosphotransferase system"/>
    <property type="evidence" value="ECO:0007669"/>
    <property type="project" value="UniProtKB-KW"/>
</dbReference>
<evidence type="ECO:0000256" key="1">
    <source>
        <dbReference type="ARBA" id="ARBA00004651"/>
    </source>
</evidence>
<accession>A0A097QZL6</accession>
<keyword evidence="3" id="KW-1003">Cell membrane</keyword>
<evidence type="ECO:0000256" key="12">
    <source>
        <dbReference type="SAM" id="Phobius"/>
    </source>
</evidence>
<dbReference type="OrthoDB" id="7571469at2"/>
<dbReference type="PANTHER" id="PTHR30009">
    <property type="entry name" value="CYTOCHROME C-TYPE SYNTHESIS PROTEIN AND PTS TRANSMEMBRANE COMPONENT"/>
    <property type="match status" value="1"/>
</dbReference>
<dbReference type="Proteomes" id="UP000029986">
    <property type="component" value="Chromosome"/>
</dbReference>
<dbReference type="InterPro" id="IPR018113">
    <property type="entry name" value="PTrfase_EIIB_Cys"/>
</dbReference>
<feature type="domain" description="PTS EIIB type-1" evidence="13">
    <location>
        <begin position="447"/>
        <end position="523"/>
    </location>
</feature>
<dbReference type="InterPro" id="IPR011301">
    <property type="entry name" value="PTS_Mal/Glc-sp_IIBC_component"/>
</dbReference>
<dbReference type="Pfam" id="PF02378">
    <property type="entry name" value="PTS_EIIC"/>
    <property type="match status" value="1"/>
</dbReference>
<keyword evidence="16" id="KW-1185">Reference proteome</keyword>
<dbReference type="eggNOG" id="COG1263">
    <property type="taxonomic scope" value="Bacteria"/>
</dbReference>
<feature type="transmembrane region" description="Helical" evidence="12">
    <location>
        <begin position="223"/>
        <end position="245"/>
    </location>
</feature>
<dbReference type="AlphaFoldDB" id="A0A097QZL6"/>
<feature type="domain" description="PTS EIIC type-1" evidence="14">
    <location>
        <begin position="9"/>
        <end position="427"/>
    </location>
</feature>
<feature type="transmembrane region" description="Helical" evidence="12">
    <location>
        <begin position="393"/>
        <end position="415"/>
    </location>
</feature>
<dbReference type="InterPro" id="IPR001996">
    <property type="entry name" value="PTS_IIB_1"/>
</dbReference>
<name>A0A097QZL6_HAFAL</name>
<reference evidence="15 16" key="1">
    <citation type="journal article" date="2014" name="Gut Pathog.">
        <title>Gene clusters of Hafnia alvei strain FB1 important in survival and pathogenesis: a draft genome perspective.</title>
        <authorList>
            <person name="Tan J.Y."/>
            <person name="Yin W.F."/>
            <person name="Chan K.G."/>
        </authorList>
    </citation>
    <scope>NUCLEOTIDE SEQUENCE [LARGE SCALE GENOMIC DNA]</scope>
    <source>
        <strain evidence="15 16">FB1</strain>
    </source>
</reference>
<evidence type="ECO:0000256" key="2">
    <source>
        <dbReference type="ARBA" id="ARBA00022448"/>
    </source>
</evidence>
<protein>
    <submittedName>
        <fullName evidence="15">PTS maltose transporter subunit IICB</fullName>
    </submittedName>
</protein>
<keyword evidence="8" id="KW-0418">Kinase</keyword>
<dbReference type="Gene3D" id="3.30.1360.60">
    <property type="entry name" value="Glucose permease domain IIB"/>
    <property type="match status" value="1"/>
</dbReference>
<dbReference type="GO" id="GO:0008982">
    <property type="term" value="F:protein-N(PI)-phosphohistidine-sugar phosphotransferase activity"/>
    <property type="evidence" value="ECO:0007669"/>
    <property type="project" value="InterPro"/>
</dbReference>
<evidence type="ECO:0000313" key="16">
    <source>
        <dbReference type="Proteomes" id="UP000029986"/>
    </source>
</evidence>
<dbReference type="InterPro" id="IPR003352">
    <property type="entry name" value="PTS_EIIC"/>
</dbReference>
<evidence type="ECO:0000256" key="10">
    <source>
        <dbReference type="ARBA" id="ARBA00023136"/>
    </source>
</evidence>
<evidence type="ECO:0000256" key="9">
    <source>
        <dbReference type="ARBA" id="ARBA00022989"/>
    </source>
</evidence>
<dbReference type="KEGG" id="hav:AT03_05440"/>
<dbReference type="HOGENOM" id="CLU_012312_1_0_6"/>
<dbReference type="NCBIfam" id="TIGR00826">
    <property type="entry name" value="EIIB_glc"/>
    <property type="match status" value="1"/>
</dbReference>
<dbReference type="InterPro" id="IPR050429">
    <property type="entry name" value="PTS_Glucose_EIICBA"/>
</dbReference>
<dbReference type="PROSITE" id="PS51098">
    <property type="entry name" value="PTS_EIIB_TYPE_1"/>
    <property type="match status" value="1"/>
</dbReference>
<comment type="subcellular location">
    <subcellularLocation>
        <location evidence="1">Cell membrane</location>
        <topology evidence="1">Multi-pass membrane protein</topology>
    </subcellularLocation>
</comment>
<keyword evidence="10 12" id="KW-0472">Membrane</keyword>
<keyword evidence="2" id="KW-0813">Transport</keyword>
<organism evidence="15 16">
    <name type="scientific">Hafnia alvei FB1</name>
    <dbReference type="NCBI Taxonomy" id="1453496"/>
    <lineage>
        <taxon>Bacteria</taxon>
        <taxon>Pseudomonadati</taxon>
        <taxon>Pseudomonadota</taxon>
        <taxon>Gammaproteobacteria</taxon>
        <taxon>Enterobacterales</taxon>
        <taxon>Hafniaceae</taxon>
        <taxon>Hafnia</taxon>
    </lineage>
</organism>
<gene>
    <name evidence="15" type="ORF">AT03_05440</name>
</gene>
<keyword evidence="5" id="KW-0808">Transferase</keyword>
<feature type="transmembrane region" description="Helical" evidence="12">
    <location>
        <begin position="62"/>
        <end position="84"/>
    </location>
</feature>
<dbReference type="Pfam" id="PF00367">
    <property type="entry name" value="PTS_EIIB"/>
    <property type="match status" value="1"/>
</dbReference>
<dbReference type="EMBL" id="CP009706">
    <property type="protein sequence ID" value="AIU71885.1"/>
    <property type="molecule type" value="Genomic_DNA"/>
</dbReference>
<dbReference type="InterPro" id="IPR036878">
    <property type="entry name" value="Glu_permease_IIB"/>
</dbReference>
<keyword evidence="6" id="KW-0598">Phosphotransferase system</keyword>
<dbReference type="PROSITE" id="PS01035">
    <property type="entry name" value="PTS_EIIB_TYPE_1_CYS"/>
    <property type="match status" value="1"/>
</dbReference>
<evidence type="ECO:0000259" key="13">
    <source>
        <dbReference type="PROSITE" id="PS51098"/>
    </source>
</evidence>
<dbReference type="GO" id="GO:0016301">
    <property type="term" value="F:kinase activity"/>
    <property type="evidence" value="ECO:0007669"/>
    <property type="project" value="UniProtKB-KW"/>
</dbReference>
<evidence type="ECO:0000256" key="6">
    <source>
        <dbReference type="ARBA" id="ARBA00022683"/>
    </source>
</evidence>
<dbReference type="PROSITE" id="PS51103">
    <property type="entry name" value="PTS_EIIC_TYPE_1"/>
    <property type="match status" value="1"/>
</dbReference>
<evidence type="ECO:0000256" key="11">
    <source>
        <dbReference type="PROSITE-ProRule" id="PRU00421"/>
    </source>
</evidence>
<evidence type="ECO:0000256" key="7">
    <source>
        <dbReference type="ARBA" id="ARBA00022692"/>
    </source>
</evidence>
<evidence type="ECO:0000256" key="4">
    <source>
        <dbReference type="ARBA" id="ARBA00022597"/>
    </source>
</evidence>
<keyword evidence="7 12" id="KW-0812">Transmembrane</keyword>
<keyword evidence="9 12" id="KW-1133">Transmembrane helix</keyword>
<keyword evidence="4" id="KW-0762">Sugar transport</keyword>
<feature type="transmembrane region" description="Helical" evidence="12">
    <location>
        <begin position="171"/>
        <end position="192"/>
    </location>
</feature>
<feature type="transmembrane region" description="Helical" evidence="12">
    <location>
        <begin position="339"/>
        <end position="372"/>
    </location>
</feature>
<feature type="transmembrane region" description="Helical" evidence="12">
    <location>
        <begin position="285"/>
        <end position="306"/>
    </location>
</feature>
<evidence type="ECO:0000259" key="14">
    <source>
        <dbReference type="PROSITE" id="PS51103"/>
    </source>
</evidence>
<dbReference type="NCBIfam" id="TIGR02004">
    <property type="entry name" value="PTS-IIBC-malX"/>
    <property type="match status" value="1"/>
</dbReference>
<sequence length="523" mass="57051">MSDTKSFKSRLWEFFQSLGKTFMFPVSLLAFMGLLLGVGSSITSPSTIKSFPFLGNELVQLTFGFVATVGGFAFTYLPIMFAMAIPLGLAKRNKAIGAFSGFVGYMIMNLSINYYLMSSHQLADAAHMKQAGQAMVLGIQSLEMGVLGGIVVGVITYFLHERFQDTQLHDAFAFFSGIRFVPIITALTLSIVGLIIPFLWEYVAIGITAIGRLIQSTNVFGPFLYGVGVLLLKPFGLHHILLAMVRFTPAGGTEFVGGQEISGALNIFYAELKAGLPFSPHVTAFLSQGFMPTFIFGLPAVAYAIYRTAKPENRPIIKGLLLSGVLVSVVTGISEPIEFLFLFIAPFLYVFHVIMSGLALMVMALLGVTIGNTDGGILDLLIFGIMQGTATKWYLIFPVGIIWFAVYFFVFRWYILKHDIKTPGREDDDISVAEKVDQKAKNNKGSKYDPELILSALGGKGNIDSLDNCITRLRLVVKDMTLINKDILKKAGALAVVVLDNHSLQVIIGPQVQSVKTGIEALI</sequence>
<feature type="transmembrane region" description="Helical" evidence="12">
    <location>
        <begin position="21"/>
        <end position="42"/>
    </location>
</feature>
<dbReference type="FunFam" id="3.30.1360.60:FF:000001">
    <property type="entry name" value="PTS system glucose-specific IIBC component PtsG"/>
    <property type="match status" value="1"/>
</dbReference>
<dbReference type="SUPFAM" id="SSF55604">
    <property type="entry name" value="Glucose permease domain IIB"/>
    <property type="match status" value="1"/>
</dbReference>
<dbReference type="RefSeq" id="WP_025800439.1">
    <property type="nucleotide sequence ID" value="NZ_CP009706.1"/>
</dbReference>